<dbReference type="EMBL" id="CP001804">
    <property type="protein sequence ID" value="ACY14452.1"/>
    <property type="molecule type" value="Genomic_DNA"/>
</dbReference>
<accession>D0LYY2</accession>
<dbReference type="Proteomes" id="UP000001880">
    <property type="component" value="Chromosome"/>
</dbReference>
<evidence type="ECO:0000259" key="6">
    <source>
        <dbReference type="PROSITE" id="PS51352"/>
    </source>
</evidence>
<dbReference type="PANTHER" id="PTHR13887:SF14">
    <property type="entry name" value="DISULFIDE BOND FORMATION PROTEIN D"/>
    <property type="match status" value="1"/>
</dbReference>
<evidence type="ECO:0000256" key="4">
    <source>
        <dbReference type="ARBA" id="ARBA00023284"/>
    </source>
</evidence>
<dbReference type="RefSeq" id="WP_012827060.1">
    <property type="nucleotide sequence ID" value="NC_013440.1"/>
</dbReference>
<proteinExistence type="predicted"/>
<feature type="domain" description="Thioredoxin" evidence="6">
    <location>
        <begin position="86"/>
        <end position="267"/>
    </location>
</feature>
<dbReference type="KEGG" id="hoh:Hoch_1905"/>
<dbReference type="SUPFAM" id="SSF52833">
    <property type="entry name" value="Thioredoxin-like"/>
    <property type="match status" value="1"/>
</dbReference>
<dbReference type="PROSITE" id="PS51352">
    <property type="entry name" value="THIOREDOXIN_2"/>
    <property type="match status" value="1"/>
</dbReference>
<dbReference type="InterPro" id="IPR001853">
    <property type="entry name" value="DSBA-like_thioredoxin_dom"/>
</dbReference>
<dbReference type="AlphaFoldDB" id="D0LYY2"/>
<feature type="coiled-coil region" evidence="5">
    <location>
        <begin position="36"/>
        <end position="63"/>
    </location>
</feature>
<dbReference type="InterPro" id="IPR036249">
    <property type="entry name" value="Thioredoxin-like_sf"/>
</dbReference>
<name>D0LYY2_HALO1</name>
<evidence type="ECO:0000256" key="2">
    <source>
        <dbReference type="ARBA" id="ARBA00023002"/>
    </source>
</evidence>
<evidence type="ECO:0000256" key="1">
    <source>
        <dbReference type="ARBA" id="ARBA00022729"/>
    </source>
</evidence>
<dbReference type="GO" id="GO:0016491">
    <property type="term" value="F:oxidoreductase activity"/>
    <property type="evidence" value="ECO:0007669"/>
    <property type="project" value="UniProtKB-KW"/>
</dbReference>
<keyword evidence="3" id="KW-1015">Disulfide bond</keyword>
<protein>
    <submittedName>
        <fullName evidence="7">DSBA oxidoreductase</fullName>
    </submittedName>
</protein>
<evidence type="ECO:0000313" key="8">
    <source>
        <dbReference type="Proteomes" id="UP000001880"/>
    </source>
</evidence>
<keyword evidence="2" id="KW-0560">Oxidoreductase</keyword>
<keyword evidence="1" id="KW-0732">Signal</keyword>
<keyword evidence="8" id="KW-1185">Reference proteome</keyword>
<evidence type="ECO:0000256" key="3">
    <source>
        <dbReference type="ARBA" id="ARBA00023157"/>
    </source>
</evidence>
<dbReference type="Gene3D" id="3.40.30.10">
    <property type="entry name" value="Glutaredoxin"/>
    <property type="match status" value="1"/>
</dbReference>
<dbReference type="PANTHER" id="PTHR13887">
    <property type="entry name" value="GLUTATHIONE S-TRANSFERASE KAPPA"/>
    <property type="match status" value="1"/>
</dbReference>
<sequence length="296" mass="32206">MYWNRSVLCGAATALALLTGCAGTQTEALDARVASLEARDERIQALEERLGVVEAQNQRLIAMFEGISSQLALLEAFGDALGGAEPPSDEPGPETVFAVPVDGSPSEGPADAKVTIVKAFEFACPFCERTRGTLSSIRERYGDEVRIVYKHFIVHQGQAEVPAQAVCAASMQGKFTAMKDAIWDRGFNQGGDLSEDNMLRQAKRLKLNMKRFKSDMNGPCRERVQRDHQAMAQVGVSGTPYFFINGRLLRGAQPLPAFTALIDAELAKAKQVIAEQGVAPADYYESYVVERGVTLN</sequence>
<keyword evidence="5" id="KW-0175">Coiled coil</keyword>
<dbReference type="eggNOG" id="COG1651">
    <property type="taxonomic scope" value="Bacteria"/>
</dbReference>
<organism evidence="7 8">
    <name type="scientific">Haliangium ochraceum (strain DSM 14365 / JCM 11303 / SMP-2)</name>
    <dbReference type="NCBI Taxonomy" id="502025"/>
    <lineage>
        <taxon>Bacteria</taxon>
        <taxon>Pseudomonadati</taxon>
        <taxon>Myxococcota</taxon>
        <taxon>Polyangia</taxon>
        <taxon>Haliangiales</taxon>
        <taxon>Kofleriaceae</taxon>
        <taxon>Haliangium</taxon>
    </lineage>
</organism>
<dbReference type="InterPro" id="IPR013766">
    <property type="entry name" value="Thioredoxin_domain"/>
</dbReference>
<evidence type="ECO:0000313" key="7">
    <source>
        <dbReference type="EMBL" id="ACY14452.1"/>
    </source>
</evidence>
<dbReference type="HOGENOM" id="CLU_000288_47_4_7"/>
<dbReference type="PROSITE" id="PS51257">
    <property type="entry name" value="PROKAR_LIPOPROTEIN"/>
    <property type="match status" value="1"/>
</dbReference>
<reference evidence="7 8" key="1">
    <citation type="journal article" date="2010" name="Stand. Genomic Sci.">
        <title>Complete genome sequence of Haliangium ochraceum type strain (SMP-2).</title>
        <authorList>
            <consortium name="US DOE Joint Genome Institute (JGI-PGF)"/>
            <person name="Ivanova N."/>
            <person name="Daum C."/>
            <person name="Lang E."/>
            <person name="Abt B."/>
            <person name="Kopitz M."/>
            <person name="Saunders E."/>
            <person name="Lapidus A."/>
            <person name="Lucas S."/>
            <person name="Glavina Del Rio T."/>
            <person name="Nolan M."/>
            <person name="Tice H."/>
            <person name="Copeland A."/>
            <person name="Cheng J.F."/>
            <person name="Chen F."/>
            <person name="Bruce D."/>
            <person name="Goodwin L."/>
            <person name="Pitluck S."/>
            <person name="Mavromatis K."/>
            <person name="Pati A."/>
            <person name="Mikhailova N."/>
            <person name="Chen A."/>
            <person name="Palaniappan K."/>
            <person name="Land M."/>
            <person name="Hauser L."/>
            <person name="Chang Y.J."/>
            <person name="Jeffries C.D."/>
            <person name="Detter J.C."/>
            <person name="Brettin T."/>
            <person name="Rohde M."/>
            <person name="Goker M."/>
            <person name="Bristow J."/>
            <person name="Markowitz V."/>
            <person name="Eisen J.A."/>
            <person name="Hugenholtz P."/>
            <person name="Kyrpides N.C."/>
            <person name="Klenk H.P."/>
        </authorList>
    </citation>
    <scope>NUCLEOTIDE SEQUENCE [LARGE SCALE GENOMIC DNA]</scope>
    <source>
        <strain evidence="8">DSM 14365 / CIP 107738 / JCM 11303 / AJ 13395 / SMP-2</strain>
    </source>
</reference>
<dbReference type="Pfam" id="PF01323">
    <property type="entry name" value="DSBA"/>
    <property type="match status" value="1"/>
</dbReference>
<keyword evidence="4" id="KW-0676">Redox-active center</keyword>
<gene>
    <name evidence="7" type="ordered locus">Hoch_1905</name>
</gene>
<evidence type="ECO:0000256" key="5">
    <source>
        <dbReference type="SAM" id="Coils"/>
    </source>
</evidence>
<dbReference type="STRING" id="502025.Hoch_1905"/>